<dbReference type="AlphaFoldDB" id="A0A0R2L1I5"/>
<dbReference type="EMBL" id="BJUD01000015">
    <property type="protein sequence ID" value="GEK28681.1"/>
    <property type="molecule type" value="Genomic_DNA"/>
</dbReference>
<dbReference type="EMBL" id="JQCB01000008">
    <property type="protein sequence ID" value="KRN95522.1"/>
    <property type="molecule type" value="Genomic_DNA"/>
</dbReference>
<dbReference type="Proteomes" id="UP000051139">
    <property type="component" value="Unassembled WGS sequence"/>
</dbReference>
<dbReference type="OrthoDB" id="2329713at2"/>
<evidence type="ECO:0008006" key="5">
    <source>
        <dbReference type="Google" id="ProtNLM"/>
    </source>
</evidence>
<protein>
    <recommendedName>
        <fullName evidence="5">Phage tail protein</fullName>
    </recommendedName>
</protein>
<dbReference type="STRING" id="348151.IV55_GL001985"/>
<sequence length="126" mass="14097">MIVIQVAELIEEAKIEGINNVYTNNIPASAPDDKSVTDLRITELPEIDDDAGSDQTTTITKGVSIDIFYSTDADSDDLESRILNLMMNNGWFRIYSPGHTLDPETMQLSKTMHFTQKFDRNLKGIA</sequence>
<dbReference type="PATRIC" id="fig|348151.3.peg.2038"/>
<dbReference type="InterPro" id="IPR008524">
    <property type="entry name" value="DUF806"/>
</dbReference>
<name>A0A0R2L1I5_9LACO</name>
<organism evidence="2 3">
    <name type="scientific">Furfurilactobacillus siliginis</name>
    <dbReference type="NCBI Taxonomy" id="348151"/>
    <lineage>
        <taxon>Bacteria</taxon>
        <taxon>Bacillati</taxon>
        <taxon>Bacillota</taxon>
        <taxon>Bacilli</taxon>
        <taxon>Lactobacillales</taxon>
        <taxon>Lactobacillaceae</taxon>
        <taxon>Furfurilactobacillus</taxon>
    </lineage>
</organism>
<reference evidence="1 4" key="2">
    <citation type="submission" date="2019-07" db="EMBL/GenBank/DDBJ databases">
        <title>Whole genome shotgun sequence of Lactobacillus siliginis NBRC 101315.</title>
        <authorList>
            <person name="Hosoyama A."/>
            <person name="Uohara A."/>
            <person name="Ohji S."/>
            <person name="Ichikawa N."/>
        </authorList>
    </citation>
    <scope>NUCLEOTIDE SEQUENCE [LARGE SCALE GENOMIC DNA]</scope>
    <source>
        <strain evidence="1 4">NBRC 101315</strain>
    </source>
</reference>
<evidence type="ECO:0000313" key="2">
    <source>
        <dbReference type="EMBL" id="KRN95522.1"/>
    </source>
</evidence>
<keyword evidence="3" id="KW-1185">Reference proteome</keyword>
<evidence type="ECO:0000313" key="1">
    <source>
        <dbReference type="EMBL" id="GEK28681.1"/>
    </source>
</evidence>
<dbReference type="RefSeq" id="WP_057810741.1">
    <property type="nucleotide sequence ID" value="NZ_BJUD01000015.1"/>
</dbReference>
<gene>
    <name evidence="2" type="ORF">IV55_GL001985</name>
    <name evidence="1" type="ORF">LSI01_09920</name>
</gene>
<accession>A0A0R2L1I5</accession>
<dbReference type="Pfam" id="PF05657">
    <property type="entry name" value="DUF806"/>
    <property type="match status" value="1"/>
</dbReference>
<comment type="caution">
    <text evidence="2">The sequence shown here is derived from an EMBL/GenBank/DDBJ whole genome shotgun (WGS) entry which is preliminary data.</text>
</comment>
<reference evidence="2 3" key="1">
    <citation type="journal article" date="2015" name="Genome Announc.">
        <title>Expanding the biotechnology potential of lactobacilli through comparative genomics of 213 strains and associated genera.</title>
        <authorList>
            <person name="Sun Z."/>
            <person name="Harris H.M."/>
            <person name="McCann A."/>
            <person name="Guo C."/>
            <person name="Argimon S."/>
            <person name="Zhang W."/>
            <person name="Yang X."/>
            <person name="Jeffery I.B."/>
            <person name="Cooney J.C."/>
            <person name="Kagawa T.F."/>
            <person name="Liu W."/>
            <person name="Song Y."/>
            <person name="Salvetti E."/>
            <person name="Wrobel A."/>
            <person name="Rasinkangas P."/>
            <person name="Parkhill J."/>
            <person name="Rea M.C."/>
            <person name="O'Sullivan O."/>
            <person name="Ritari J."/>
            <person name="Douillard F.P."/>
            <person name="Paul Ross R."/>
            <person name="Yang R."/>
            <person name="Briner A.E."/>
            <person name="Felis G.E."/>
            <person name="de Vos W.M."/>
            <person name="Barrangou R."/>
            <person name="Klaenhammer T.R."/>
            <person name="Caufield P.W."/>
            <person name="Cui Y."/>
            <person name="Zhang H."/>
            <person name="O'Toole P.W."/>
        </authorList>
    </citation>
    <scope>NUCLEOTIDE SEQUENCE [LARGE SCALE GENOMIC DNA]</scope>
    <source>
        <strain evidence="2 3">DSM 22696</strain>
    </source>
</reference>
<proteinExistence type="predicted"/>
<evidence type="ECO:0000313" key="3">
    <source>
        <dbReference type="Proteomes" id="UP000051139"/>
    </source>
</evidence>
<dbReference type="Proteomes" id="UP000321429">
    <property type="component" value="Unassembled WGS sequence"/>
</dbReference>
<evidence type="ECO:0000313" key="4">
    <source>
        <dbReference type="Proteomes" id="UP000321429"/>
    </source>
</evidence>